<name>A0A9N9P7A0_9GLOM</name>
<keyword evidence="1" id="KW-0808">Transferase</keyword>
<dbReference type="AlphaFoldDB" id="A0A9N9P7A0"/>
<dbReference type="InterPro" id="IPR048941">
    <property type="entry name" value="ATG1-like_MIT2"/>
</dbReference>
<keyword evidence="4" id="KW-0067">ATP-binding</keyword>
<keyword evidence="2" id="KW-0547">Nucleotide-binding</keyword>
<evidence type="ECO:0000256" key="2">
    <source>
        <dbReference type="ARBA" id="ARBA00022741"/>
    </source>
</evidence>
<accession>A0A9N9P7A0</accession>
<evidence type="ECO:0000259" key="6">
    <source>
        <dbReference type="Pfam" id="PF12063"/>
    </source>
</evidence>
<feature type="non-terminal residue" evidence="8">
    <location>
        <position position="1"/>
    </location>
</feature>
<feature type="compositionally biased region" description="Polar residues" evidence="5">
    <location>
        <begin position="9"/>
        <end position="18"/>
    </location>
</feature>
<reference evidence="8" key="1">
    <citation type="submission" date="2021-06" db="EMBL/GenBank/DDBJ databases">
        <authorList>
            <person name="Kallberg Y."/>
            <person name="Tangrot J."/>
            <person name="Rosling A."/>
        </authorList>
    </citation>
    <scope>NUCLEOTIDE SEQUENCE</scope>
    <source>
        <strain evidence="8">MA453B</strain>
    </source>
</reference>
<organism evidence="8 9">
    <name type="scientific">Dentiscutata erythropus</name>
    <dbReference type="NCBI Taxonomy" id="1348616"/>
    <lineage>
        <taxon>Eukaryota</taxon>
        <taxon>Fungi</taxon>
        <taxon>Fungi incertae sedis</taxon>
        <taxon>Mucoromycota</taxon>
        <taxon>Glomeromycotina</taxon>
        <taxon>Glomeromycetes</taxon>
        <taxon>Diversisporales</taxon>
        <taxon>Gigasporaceae</taxon>
        <taxon>Dentiscutata</taxon>
    </lineage>
</organism>
<dbReference type="EMBL" id="CAJVPY010031605">
    <property type="protein sequence ID" value="CAG8796785.1"/>
    <property type="molecule type" value="Genomic_DNA"/>
</dbReference>
<dbReference type="Pfam" id="PF12063">
    <property type="entry name" value="ATG1-like_MIT1"/>
    <property type="match status" value="1"/>
</dbReference>
<evidence type="ECO:0000256" key="3">
    <source>
        <dbReference type="ARBA" id="ARBA00022777"/>
    </source>
</evidence>
<comment type="caution">
    <text evidence="8">The sequence shown here is derived from an EMBL/GenBank/DDBJ whole genome shotgun (WGS) entry which is preliminary data.</text>
</comment>
<protein>
    <submittedName>
        <fullName evidence="8">21596_t:CDS:1</fullName>
    </submittedName>
</protein>
<evidence type="ECO:0000256" key="4">
    <source>
        <dbReference type="ARBA" id="ARBA00022840"/>
    </source>
</evidence>
<dbReference type="Proteomes" id="UP000789405">
    <property type="component" value="Unassembled WGS sequence"/>
</dbReference>
<keyword evidence="3" id="KW-0418">Kinase</keyword>
<evidence type="ECO:0000313" key="8">
    <source>
        <dbReference type="EMBL" id="CAG8796785.1"/>
    </source>
</evidence>
<evidence type="ECO:0000256" key="1">
    <source>
        <dbReference type="ARBA" id="ARBA00022679"/>
    </source>
</evidence>
<feature type="domain" description="ATG1-like MIT" evidence="7">
    <location>
        <begin position="387"/>
        <end position="474"/>
    </location>
</feature>
<dbReference type="InterPro" id="IPR022708">
    <property type="entry name" value="Atg1-like_tMIT"/>
</dbReference>
<feature type="region of interest" description="Disordered" evidence="5">
    <location>
        <begin position="1"/>
        <end position="48"/>
    </location>
</feature>
<keyword evidence="9" id="KW-1185">Reference proteome</keyword>
<feature type="domain" description="Serine/threonine-protein kinase Atg1-like tMIT" evidence="6">
    <location>
        <begin position="257"/>
        <end position="380"/>
    </location>
</feature>
<dbReference type="Pfam" id="PF21127">
    <property type="entry name" value="ATG1-like_MIT2"/>
    <property type="match status" value="1"/>
</dbReference>
<dbReference type="GO" id="GO:0005524">
    <property type="term" value="F:ATP binding"/>
    <property type="evidence" value="ECO:0007669"/>
    <property type="project" value="UniProtKB-KW"/>
</dbReference>
<evidence type="ECO:0000313" key="9">
    <source>
        <dbReference type="Proteomes" id="UP000789405"/>
    </source>
</evidence>
<sequence length="481" mass="53580">EAGIDYSNRAPQSHTKNNLSRKDFEASSKGGEPTKFTSNIPGITHPPLEKFERLSDISKNSDNDHLQIQTDLQPYYENPSPSPSLYVQQPYETSKNIDGHSQRLSNPEDDVLFEREYVVVESRRSVEVNKLADELAASPKSAGLIQRHHNKNTAIVYTGPSPLELPYRTPNMNNNSGSFFYSTTPPFALPFASYEKAGSGSFGSGSSALAKALSVASTRLFGTGNSPPSWTDKYSKQKGNMITFQNDVTIDPEEEAVVKKIEDYARKAHVVYQFANTKLDLLLPPLPTASSELMNGHAVSAESAARMAHEACVLYLKSLSLLQSAMDSAGEYWTRINEKQPNNPDGKGASPRFNHAVQWVRNRFNECLEKAECTKSRYLSEEEMNVNGCFVEKLLYDKALEMSRQAAINELVHEDLPGCERAYKAAIYMLNAILENPMEDGDAIDEEDRLTLFFKCSIVILSINNRLSSLQKKLAQMDVVP</sequence>
<evidence type="ECO:0000259" key="7">
    <source>
        <dbReference type="Pfam" id="PF21127"/>
    </source>
</evidence>
<feature type="non-terminal residue" evidence="8">
    <location>
        <position position="481"/>
    </location>
</feature>
<evidence type="ECO:0000256" key="5">
    <source>
        <dbReference type="SAM" id="MobiDB-lite"/>
    </source>
</evidence>
<dbReference type="OrthoDB" id="346907at2759"/>
<dbReference type="GO" id="GO:0004674">
    <property type="term" value="F:protein serine/threonine kinase activity"/>
    <property type="evidence" value="ECO:0007669"/>
    <property type="project" value="InterPro"/>
</dbReference>
<proteinExistence type="predicted"/>
<gene>
    <name evidence="8" type="ORF">DERYTH_LOCUS22553</name>
</gene>